<protein>
    <submittedName>
        <fullName evidence="2">Uncharacterized protein</fullName>
    </submittedName>
</protein>
<comment type="caution">
    <text evidence="2">The sequence shown here is derived from an EMBL/GenBank/DDBJ whole genome shotgun (WGS) entry which is preliminary data.</text>
</comment>
<feature type="transmembrane region" description="Helical" evidence="1">
    <location>
        <begin position="85"/>
        <end position="106"/>
    </location>
</feature>
<dbReference type="RefSeq" id="WP_369288603.1">
    <property type="nucleotide sequence ID" value="NZ_JBFTEG010000014.1"/>
</dbReference>
<dbReference type="Proteomes" id="UP001560296">
    <property type="component" value="Unassembled WGS sequence"/>
</dbReference>
<organism evidence="2 3">
    <name type="scientific">Pseudomonas zhanjiangensis</name>
    <dbReference type="NCBI Taxonomy" id="3239015"/>
    <lineage>
        <taxon>Bacteria</taxon>
        <taxon>Pseudomonadati</taxon>
        <taxon>Pseudomonadota</taxon>
        <taxon>Gammaproteobacteria</taxon>
        <taxon>Pseudomonadales</taxon>
        <taxon>Pseudomonadaceae</taxon>
        <taxon>Pseudomonas</taxon>
    </lineage>
</organism>
<sequence length="135" mass="14347">MSIRKAAIYVLAFIAIGPPIGSLLFSIPITLFMDSESSIPSISSPSFLNIFLVMGLLSYYFGWLPAAASGITYGALLGKASKIKLYSSTAAAGLLAATLFCVVMEPQPNLNYAFLLAPTIFASVLTTGIINLFRQ</sequence>
<keyword evidence="3" id="KW-1185">Reference proteome</keyword>
<accession>A0ABV3YX65</accession>
<proteinExistence type="predicted"/>
<evidence type="ECO:0000313" key="3">
    <source>
        <dbReference type="Proteomes" id="UP001560296"/>
    </source>
</evidence>
<feature type="transmembrane region" description="Helical" evidence="1">
    <location>
        <begin position="112"/>
        <end position="133"/>
    </location>
</feature>
<gene>
    <name evidence="2" type="ORF">AB5S05_16465</name>
</gene>
<reference evidence="2 3" key="1">
    <citation type="submission" date="2024-07" db="EMBL/GenBank/DDBJ databases">
        <authorList>
            <person name="Li M."/>
        </authorList>
    </citation>
    <scope>NUCLEOTIDE SEQUENCE [LARGE SCALE GENOMIC DNA]</scope>
    <source>
        <strain evidence="2 3">25A3E</strain>
    </source>
</reference>
<name>A0ABV3YX65_9PSED</name>
<feature type="transmembrane region" description="Helical" evidence="1">
    <location>
        <begin position="7"/>
        <end position="27"/>
    </location>
</feature>
<evidence type="ECO:0000313" key="2">
    <source>
        <dbReference type="EMBL" id="MEX6503659.1"/>
    </source>
</evidence>
<keyword evidence="1" id="KW-0812">Transmembrane</keyword>
<feature type="transmembrane region" description="Helical" evidence="1">
    <location>
        <begin position="47"/>
        <end position="73"/>
    </location>
</feature>
<keyword evidence="1" id="KW-1133">Transmembrane helix</keyword>
<keyword evidence="1" id="KW-0472">Membrane</keyword>
<evidence type="ECO:0000256" key="1">
    <source>
        <dbReference type="SAM" id="Phobius"/>
    </source>
</evidence>
<dbReference type="EMBL" id="JBFTEG010000014">
    <property type="protein sequence ID" value="MEX6503659.1"/>
    <property type="molecule type" value="Genomic_DNA"/>
</dbReference>